<accession>A0ABP8RPL8</accession>
<protein>
    <recommendedName>
        <fullName evidence="3">AttH domain-containing protein</fullName>
    </recommendedName>
</protein>
<evidence type="ECO:0000313" key="1">
    <source>
        <dbReference type="EMBL" id="GAA4544053.1"/>
    </source>
</evidence>
<dbReference type="EMBL" id="BAABGT010000029">
    <property type="protein sequence ID" value="GAA4544053.1"/>
    <property type="molecule type" value="Genomic_DNA"/>
</dbReference>
<name>A0ABP8RPL8_9PSEU</name>
<evidence type="ECO:0000313" key="2">
    <source>
        <dbReference type="Proteomes" id="UP001501598"/>
    </source>
</evidence>
<proteinExistence type="predicted"/>
<gene>
    <name evidence="1" type="ORF">GCM10023175_21580</name>
</gene>
<dbReference type="Proteomes" id="UP001501598">
    <property type="component" value="Unassembled WGS sequence"/>
</dbReference>
<reference evidence="2" key="1">
    <citation type="journal article" date="2019" name="Int. J. Syst. Evol. Microbiol.">
        <title>The Global Catalogue of Microorganisms (GCM) 10K type strain sequencing project: providing services to taxonomists for standard genome sequencing and annotation.</title>
        <authorList>
            <consortium name="The Broad Institute Genomics Platform"/>
            <consortium name="The Broad Institute Genome Sequencing Center for Infectious Disease"/>
            <person name="Wu L."/>
            <person name="Ma J."/>
        </authorList>
    </citation>
    <scope>NUCLEOTIDE SEQUENCE [LARGE SCALE GENOMIC DNA]</scope>
    <source>
        <strain evidence="2">JCM 17906</strain>
    </source>
</reference>
<keyword evidence="2" id="KW-1185">Reference proteome</keyword>
<organism evidence="1 2">
    <name type="scientific">Pseudonocardia xishanensis</name>
    <dbReference type="NCBI Taxonomy" id="630995"/>
    <lineage>
        <taxon>Bacteria</taxon>
        <taxon>Bacillati</taxon>
        <taxon>Actinomycetota</taxon>
        <taxon>Actinomycetes</taxon>
        <taxon>Pseudonocardiales</taxon>
        <taxon>Pseudonocardiaceae</taxon>
        <taxon>Pseudonocardia</taxon>
    </lineage>
</organism>
<sequence length="364" mass="40134">MLHDLDESLHHQTSRPVRLAATSDHRFYDRYWFEGIAPDGDVLVIAGLAIYRNTGMCDGFVSVQRDLRQTNVRFARPLADDLASRVGSLAVDVVDPFRHLSIVLEAGDHPLAAQLAWRSDQMPHLEQPTVRVEGGRITQDSSRYGQLGTLDGWLQVDGERIAVDQWWAVRDHSWGVRPGVGGFELPAAGPGSSMHLWTYASAGPMSVHFQQMEDGTGEVGYLDGAVTVTGEPGPDPVLRVDHDITFVPDTREWQMLQYVLTTAAGRVVRVDAEAVQRAWAYRGTGYSGGYDDRRGLGAPRPDTVEWDVLDLATPGDVRRDGDPYPPGHREQPARVTIDGVVGFGHVAIITSGTIPRYGLVPRRR</sequence>
<comment type="caution">
    <text evidence="1">The sequence shown here is derived from an EMBL/GenBank/DDBJ whole genome shotgun (WGS) entry which is preliminary data.</text>
</comment>
<dbReference type="RefSeq" id="WP_345415424.1">
    <property type="nucleotide sequence ID" value="NZ_BAABGT010000029.1"/>
</dbReference>
<evidence type="ECO:0008006" key="3">
    <source>
        <dbReference type="Google" id="ProtNLM"/>
    </source>
</evidence>